<gene>
    <name evidence="1" type="ORF">O6H91_11G099300</name>
</gene>
<organism evidence="1 2">
    <name type="scientific">Diphasiastrum complanatum</name>
    <name type="common">Issler's clubmoss</name>
    <name type="synonym">Lycopodium complanatum</name>
    <dbReference type="NCBI Taxonomy" id="34168"/>
    <lineage>
        <taxon>Eukaryota</taxon>
        <taxon>Viridiplantae</taxon>
        <taxon>Streptophyta</taxon>
        <taxon>Embryophyta</taxon>
        <taxon>Tracheophyta</taxon>
        <taxon>Lycopodiopsida</taxon>
        <taxon>Lycopodiales</taxon>
        <taxon>Lycopodiaceae</taxon>
        <taxon>Lycopodioideae</taxon>
        <taxon>Diphasiastrum</taxon>
    </lineage>
</organism>
<comment type="caution">
    <text evidence="1">The sequence shown here is derived from an EMBL/GenBank/DDBJ whole genome shotgun (WGS) entry which is preliminary data.</text>
</comment>
<name>A0ACC2CC83_DIPCM</name>
<evidence type="ECO:0000313" key="2">
    <source>
        <dbReference type="Proteomes" id="UP001162992"/>
    </source>
</evidence>
<evidence type="ECO:0000313" key="1">
    <source>
        <dbReference type="EMBL" id="KAJ7539542.1"/>
    </source>
</evidence>
<dbReference type="EMBL" id="CM055102">
    <property type="protein sequence ID" value="KAJ7539542.1"/>
    <property type="molecule type" value="Genomic_DNA"/>
</dbReference>
<proteinExistence type="predicted"/>
<dbReference type="Proteomes" id="UP001162992">
    <property type="component" value="Chromosome 11"/>
</dbReference>
<accession>A0ACC2CC83</accession>
<sequence>MGRYKLSPGRMKMPMSTTCWLSLVVAIILCWHAADGSTPKRPSSFQFYMRDTLQNKTAPNLNTAFIVGAPNGNLTGFKFGAVVVFDDPLTEGPDLTTKRIGRGQGTYTYDNFYNPGFDALMSFSALIDTHQFNGTINMFGADRLTLPTRDISVVGGTGDFELARGIATITTFVIDGDTFIVRFKLRLYY</sequence>
<keyword evidence="2" id="KW-1185">Reference proteome</keyword>
<protein>
    <submittedName>
        <fullName evidence="1">Uncharacterized protein</fullName>
    </submittedName>
</protein>
<reference evidence="2" key="1">
    <citation type="journal article" date="2024" name="Proc. Natl. Acad. Sci. U.S.A.">
        <title>Extraordinary preservation of gene collinearity over three hundred million years revealed in homosporous lycophytes.</title>
        <authorList>
            <person name="Li C."/>
            <person name="Wickell D."/>
            <person name="Kuo L.Y."/>
            <person name="Chen X."/>
            <person name="Nie B."/>
            <person name="Liao X."/>
            <person name="Peng D."/>
            <person name="Ji J."/>
            <person name="Jenkins J."/>
            <person name="Williams M."/>
            <person name="Shu S."/>
            <person name="Plott C."/>
            <person name="Barry K."/>
            <person name="Rajasekar S."/>
            <person name="Grimwood J."/>
            <person name="Han X."/>
            <person name="Sun S."/>
            <person name="Hou Z."/>
            <person name="He W."/>
            <person name="Dai G."/>
            <person name="Sun C."/>
            <person name="Schmutz J."/>
            <person name="Leebens-Mack J.H."/>
            <person name="Li F.W."/>
            <person name="Wang L."/>
        </authorList>
    </citation>
    <scope>NUCLEOTIDE SEQUENCE [LARGE SCALE GENOMIC DNA]</scope>
    <source>
        <strain evidence="2">cv. PW_Plant_1</strain>
    </source>
</reference>